<dbReference type="Proteomes" id="UP000185655">
    <property type="component" value="Unassembled WGS sequence"/>
</dbReference>
<dbReference type="PANTHER" id="PTHR43553:SF27">
    <property type="entry name" value="ENERGY-COUPLING FACTOR TRANSPORTER ATP-BINDING PROTEIN ECFA2"/>
    <property type="match status" value="1"/>
</dbReference>
<evidence type="ECO:0000256" key="2">
    <source>
        <dbReference type="ARBA" id="ARBA00005417"/>
    </source>
</evidence>
<dbReference type="Gene3D" id="3.40.50.300">
    <property type="entry name" value="P-loop containing nucleotide triphosphate hydrolases"/>
    <property type="match status" value="1"/>
</dbReference>
<feature type="transmembrane region" description="Helical" evidence="9">
    <location>
        <begin position="381"/>
        <end position="399"/>
    </location>
</feature>
<dbReference type="GO" id="GO:0043190">
    <property type="term" value="C:ATP-binding cassette (ABC) transporter complex"/>
    <property type="evidence" value="ECO:0007669"/>
    <property type="project" value="TreeGrafter"/>
</dbReference>
<comment type="subcellular location">
    <subcellularLocation>
        <location evidence="1">Cell membrane</location>
        <topology evidence="1">Peripheral membrane protein</topology>
    </subcellularLocation>
</comment>
<name>A0A1K2HDC5_9LACT</name>
<evidence type="ECO:0000256" key="9">
    <source>
        <dbReference type="SAM" id="Phobius"/>
    </source>
</evidence>
<keyword evidence="3" id="KW-0813">Transport</keyword>
<reference evidence="11 14" key="1">
    <citation type="submission" date="2014-12" db="EMBL/GenBank/DDBJ databases">
        <title>Draft genome sequences of 10 type strains of Lactococcus.</title>
        <authorList>
            <person name="Sun Z."/>
            <person name="Zhong Z."/>
            <person name="Liu W."/>
            <person name="Zhang W."/>
            <person name="Zhang H."/>
        </authorList>
    </citation>
    <scope>NUCLEOTIDE SEQUENCE [LARGE SCALE GENOMIC DNA]</scope>
    <source>
        <strain evidence="11 14">DSM 22330</strain>
    </source>
</reference>
<evidence type="ECO:0000313" key="14">
    <source>
        <dbReference type="Proteomes" id="UP000218979"/>
    </source>
</evidence>
<keyword evidence="8 9" id="KW-0472">Membrane</keyword>
<keyword evidence="9" id="KW-0812">Transmembrane</keyword>
<dbReference type="InterPro" id="IPR050095">
    <property type="entry name" value="ECF_ABC_transporter_ATP-bd"/>
</dbReference>
<dbReference type="SMART" id="SM00382">
    <property type="entry name" value="AAA"/>
    <property type="match status" value="1"/>
</dbReference>
<gene>
    <name evidence="11" type="ORF">RR45_GL000642</name>
    <name evidence="12" type="ORF">SAMN02746068_01296</name>
</gene>
<feature type="transmembrane region" description="Helical" evidence="9">
    <location>
        <begin position="325"/>
        <end position="347"/>
    </location>
</feature>
<evidence type="ECO:0000256" key="5">
    <source>
        <dbReference type="ARBA" id="ARBA00022741"/>
    </source>
</evidence>
<accession>A0A1K2HDC5</accession>
<evidence type="ECO:0000256" key="3">
    <source>
        <dbReference type="ARBA" id="ARBA00022448"/>
    </source>
</evidence>
<evidence type="ECO:0000256" key="1">
    <source>
        <dbReference type="ARBA" id="ARBA00004202"/>
    </source>
</evidence>
<keyword evidence="4" id="KW-1003">Cell membrane</keyword>
<dbReference type="SUPFAM" id="SSF52540">
    <property type="entry name" value="P-loop containing nucleoside triphosphate hydrolases"/>
    <property type="match status" value="1"/>
</dbReference>
<evidence type="ECO:0000256" key="4">
    <source>
        <dbReference type="ARBA" id="ARBA00022475"/>
    </source>
</evidence>
<keyword evidence="5" id="KW-0547">Nucleotide-binding</keyword>
<dbReference type="EMBL" id="JXJT01000017">
    <property type="protein sequence ID" value="PCS02267.1"/>
    <property type="molecule type" value="Genomic_DNA"/>
</dbReference>
<evidence type="ECO:0000313" key="13">
    <source>
        <dbReference type="Proteomes" id="UP000185655"/>
    </source>
</evidence>
<dbReference type="InterPro" id="IPR003593">
    <property type="entry name" value="AAA+_ATPase"/>
</dbReference>
<sequence length="454" mass="51775">MITLNALNLSLKNSDRILCDVQLDIQSGEFVYVTGRSGAGKSSLLKLLHGDLAFTGDFSFQGQEVQFEHLAYLRAFQQQVKYVSQDLLFDASKTVFENLAIYDNFKGLPSEVSADKVAHLLRDFSLSHVARHFPDELSGGEQARLALAMMLTTEPSILLLDEPTANLDPKMSDQVLDLLEQMNARGVTIILATHDAHILKKFPHRQVVVREGNLYEQSGSESQANLLAKKFVSDPMCARVSKDTELSSHFQYRELRTAWHYTLRRFKLLFMSLLPMFLALILLNLFLSMLVNFPRIFGQLTIFEQEEQASNSFFQGVQTVQMLRYFNLVLFMVCLGLVLTTLIFLWAHTRTVMRQLTLLEKSSLQARYQLVLDEKAVYREFFLSAFFILLVGAPLNYLLSLGLETLVLGRIMTFYELEHLSLLPVLGIPLVTGLLYTGIIYQLMRQFARKFGRK</sequence>
<dbReference type="PROSITE" id="PS00211">
    <property type="entry name" value="ABC_TRANSPORTER_1"/>
    <property type="match status" value="1"/>
</dbReference>
<evidence type="ECO:0000256" key="7">
    <source>
        <dbReference type="ARBA" id="ARBA00022967"/>
    </source>
</evidence>
<keyword evidence="6" id="KW-0067">ATP-binding</keyword>
<dbReference type="Pfam" id="PF00005">
    <property type="entry name" value="ABC_tran"/>
    <property type="match status" value="1"/>
</dbReference>
<keyword evidence="12" id="KW-0131">Cell cycle</keyword>
<evidence type="ECO:0000313" key="12">
    <source>
        <dbReference type="EMBL" id="SFZ74653.1"/>
    </source>
</evidence>
<keyword evidence="9" id="KW-1133">Transmembrane helix</keyword>
<feature type="transmembrane region" description="Helical" evidence="9">
    <location>
        <begin position="268"/>
        <end position="291"/>
    </location>
</feature>
<dbReference type="GO" id="GO:0042626">
    <property type="term" value="F:ATPase-coupled transmembrane transporter activity"/>
    <property type="evidence" value="ECO:0007669"/>
    <property type="project" value="TreeGrafter"/>
</dbReference>
<dbReference type="InterPro" id="IPR003439">
    <property type="entry name" value="ABC_transporter-like_ATP-bd"/>
</dbReference>
<dbReference type="EMBL" id="FPKS01000006">
    <property type="protein sequence ID" value="SFZ74653.1"/>
    <property type="molecule type" value="Genomic_DNA"/>
</dbReference>
<dbReference type="PROSITE" id="PS50893">
    <property type="entry name" value="ABC_TRANSPORTER_2"/>
    <property type="match status" value="1"/>
</dbReference>
<protein>
    <submittedName>
        <fullName evidence="12">ABC-type ATPase involved in cell division</fullName>
    </submittedName>
</protein>
<dbReference type="STRING" id="1122154.SAMN02746068_01296"/>
<dbReference type="RefSeq" id="WP_072353590.1">
    <property type="nucleotide sequence ID" value="NZ_FPKS01000006.1"/>
</dbReference>
<evidence type="ECO:0000313" key="11">
    <source>
        <dbReference type="EMBL" id="PCS02267.1"/>
    </source>
</evidence>
<keyword evidence="14" id="KW-1185">Reference proteome</keyword>
<dbReference type="Proteomes" id="UP000218979">
    <property type="component" value="Unassembled WGS sequence"/>
</dbReference>
<proteinExistence type="inferred from homology"/>
<comment type="similarity">
    <text evidence="2">Belongs to the ABC transporter superfamily.</text>
</comment>
<dbReference type="GO" id="GO:0051301">
    <property type="term" value="P:cell division"/>
    <property type="evidence" value="ECO:0007669"/>
    <property type="project" value="UniProtKB-KW"/>
</dbReference>
<dbReference type="InterPro" id="IPR017871">
    <property type="entry name" value="ABC_transporter-like_CS"/>
</dbReference>
<dbReference type="GO" id="GO:0016887">
    <property type="term" value="F:ATP hydrolysis activity"/>
    <property type="evidence" value="ECO:0007669"/>
    <property type="project" value="InterPro"/>
</dbReference>
<feature type="transmembrane region" description="Helical" evidence="9">
    <location>
        <begin position="419"/>
        <end position="444"/>
    </location>
</feature>
<organism evidence="12 13">
    <name type="scientific">Pseudolactococcus chungangensis CAU 28 = DSM 22330</name>
    <dbReference type="NCBI Taxonomy" id="1122154"/>
    <lineage>
        <taxon>Bacteria</taxon>
        <taxon>Bacillati</taxon>
        <taxon>Bacillota</taxon>
        <taxon>Bacilli</taxon>
        <taxon>Lactobacillales</taxon>
        <taxon>Streptococcaceae</taxon>
        <taxon>Pseudolactococcus</taxon>
    </lineage>
</organism>
<evidence type="ECO:0000256" key="6">
    <source>
        <dbReference type="ARBA" id="ARBA00022840"/>
    </source>
</evidence>
<dbReference type="PANTHER" id="PTHR43553">
    <property type="entry name" value="HEAVY METAL TRANSPORTER"/>
    <property type="match status" value="1"/>
</dbReference>
<dbReference type="InterPro" id="IPR027417">
    <property type="entry name" value="P-loop_NTPase"/>
</dbReference>
<keyword evidence="12" id="KW-0132">Cell division</keyword>
<feature type="domain" description="ABC transporter" evidence="10">
    <location>
        <begin position="2"/>
        <end position="236"/>
    </location>
</feature>
<dbReference type="AlphaFoldDB" id="A0A1K2HDC5"/>
<evidence type="ECO:0000256" key="8">
    <source>
        <dbReference type="ARBA" id="ARBA00023136"/>
    </source>
</evidence>
<reference evidence="12 13" key="2">
    <citation type="submission" date="2016-11" db="EMBL/GenBank/DDBJ databases">
        <authorList>
            <person name="Jaros S."/>
            <person name="Januszkiewicz K."/>
            <person name="Wedrychowicz H."/>
        </authorList>
    </citation>
    <scope>NUCLEOTIDE SEQUENCE [LARGE SCALE GENOMIC DNA]</scope>
    <source>
        <strain evidence="12 13">DSM 22330</strain>
    </source>
</reference>
<dbReference type="OrthoDB" id="6198786at2"/>
<dbReference type="GO" id="GO:0005524">
    <property type="term" value="F:ATP binding"/>
    <property type="evidence" value="ECO:0007669"/>
    <property type="project" value="UniProtKB-KW"/>
</dbReference>
<evidence type="ECO:0000259" key="10">
    <source>
        <dbReference type="PROSITE" id="PS50893"/>
    </source>
</evidence>
<keyword evidence="7" id="KW-1278">Translocase</keyword>